<dbReference type="InterPro" id="IPR012444">
    <property type="entry name" value="DUF1647"/>
</dbReference>
<feature type="domain" description="Peptidase M12A" evidence="16">
    <location>
        <begin position="69"/>
        <end position="264"/>
    </location>
</feature>
<evidence type="ECO:0000256" key="9">
    <source>
        <dbReference type="ARBA" id="ARBA00023180"/>
    </source>
</evidence>
<feature type="domain" description="Fibronectin type-III" evidence="15">
    <location>
        <begin position="410"/>
        <end position="502"/>
    </location>
</feature>
<dbReference type="InterPro" id="IPR034035">
    <property type="entry name" value="Astacin-like_dom"/>
</dbReference>
<dbReference type="PROSITE" id="PS50853">
    <property type="entry name" value="FN3"/>
    <property type="match status" value="1"/>
</dbReference>
<evidence type="ECO:0000256" key="12">
    <source>
        <dbReference type="RuleBase" id="RU361183"/>
    </source>
</evidence>
<feature type="compositionally biased region" description="Low complexity" evidence="13">
    <location>
        <begin position="285"/>
        <end position="323"/>
    </location>
</feature>
<dbReference type="GO" id="GO:0006508">
    <property type="term" value="P:proteolysis"/>
    <property type="evidence" value="ECO:0007669"/>
    <property type="project" value="UniProtKB-KW"/>
</dbReference>
<feature type="compositionally biased region" description="Low complexity" evidence="13">
    <location>
        <begin position="361"/>
        <end position="377"/>
    </location>
</feature>
<evidence type="ECO:0000256" key="10">
    <source>
        <dbReference type="PROSITE-ProRule" id="PRU00059"/>
    </source>
</evidence>
<dbReference type="PROSITE" id="PS01180">
    <property type="entry name" value="CUB"/>
    <property type="match status" value="2"/>
</dbReference>
<protein>
    <recommendedName>
        <fullName evidence="12">Metalloendopeptidase</fullName>
        <ecNumber evidence="12">3.4.24.-</ecNumber>
    </recommendedName>
</protein>
<accession>A0AA89BUF8</accession>
<dbReference type="InterPro" id="IPR001506">
    <property type="entry name" value="Peptidase_M12A"/>
</dbReference>
<evidence type="ECO:0000256" key="4">
    <source>
        <dbReference type="ARBA" id="ARBA00022801"/>
    </source>
</evidence>
<dbReference type="InterPro" id="IPR006026">
    <property type="entry name" value="Peptidase_Metallo"/>
</dbReference>
<evidence type="ECO:0000256" key="5">
    <source>
        <dbReference type="ARBA" id="ARBA00022833"/>
    </source>
</evidence>
<dbReference type="Pfam" id="PF07801">
    <property type="entry name" value="DUF1647"/>
    <property type="match status" value="1"/>
</dbReference>
<reference evidence="17" key="1">
    <citation type="submission" date="2019-08" db="EMBL/GenBank/DDBJ databases">
        <title>The improved chromosome-level genome for the pearl oyster Pinctada fucata martensii using PacBio sequencing and Hi-C.</title>
        <authorList>
            <person name="Zheng Z."/>
        </authorList>
    </citation>
    <scope>NUCLEOTIDE SEQUENCE</scope>
    <source>
        <strain evidence="17">ZZ-2019</strain>
        <tissue evidence="17">Adductor muscle</tissue>
    </source>
</reference>
<keyword evidence="1 11" id="KW-0645">Protease</keyword>
<feature type="disulfide bond" evidence="10">
    <location>
        <begin position="705"/>
        <end position="732"/>
    </location>
</feature>
<evidence type="ECO:0000256" key="1">
    <source>
        <dbReference type="ARBA" id="ARBA00022670"/>
    </source>
</evidence>
<evidence type="ECO:0000256" key="7">
    <source>
        <dbReference type="ARBA" id="ARBA00023145"/>
    </source>
</evidence>
<dbReference type="CDD" id="cd04280">
    <property type="entry name" value="ZnMc_astacin_like"/>
    <property type="match status" value="1"/>
</dbReference>
<dbReference type="InterPro" id="IPR013783">
    <property type="entry name" value="Ig-like_fold"/>
</dbReference>
<evidence type="ECO:0000256" key="8">
    <source>
        <dbReference type="ARBA" id="ARBA00023157"/>
    </source>
</evidence>
<feature type="binding site" evidence="11">
    <location>
        <position position="165"/>
    </location>
    <ligand>
        <name>Zn(2+)</name>
        <dbReference type="ChEBI" id="CHEBI:29105"/>
        <note>catalytic</note>
    </ligand>
</feature>
<feature type="chain" id="PRO_5041516553" description="Metalloendopeptidase" evidence="12">
    <location>
        <begin position="24"/>
        <end position="1184"/>
    </location>
</feature>
<evidence type="ECO:0000256" key="11">
    <source>
        <dbReference type="PROSITE-ProRule" id="PRU01211"/>
    </source>
</evidence>
<dbReference type="PANTHER" id="PTHR10127:SF780">
    <property type="entry name" value="METALLOENDOPEPTIDASE"/>
    <property type="match status" value="1"/>
</dbReference>
<dbReference type="InterPro" id="IPR035914">
    <property type="entry name" value="Sperma_CUB_dom_sf"/>
</dbReference>
<dbReference type="Gene3D" id="2.60.40.10">
    <property type="entry name" value="Immunoglobulins"/>
    <property type="match status" value="1"/>
</dbReference>
<gene>
    <name evidence="17" type="ORF">FSP39_010940</name>
</gene>
<comment type="cofactor">
    <cofactor evidence="11 12">
        <name>Zn(2+)</name>
        <dbReference type="ChEBI" id="CHEBI:29105"/>
    </cofactor>
    <text evidence="11 12">Binds 1 zinc ion per subunit.</text>
</comment>
<evidence type="ECO:0000256" key="2">
    <source>
        <dbReference type="ARBA" id="ARBA00022723"/>
    </source>
</evidence>
<dbReference type="FunFam" id="3.40.390.10:FF:000015">
    <property type="entry name" value="Meprin A subunit"/>
    <property type="match status" value="1"/>
</dbReference>
<feature type="domain" description="CUB" evidence="14">
    <location>
        <begin position="501"/>
        <end position="612"/>
    </location>
</feature>
<dbReference type="CDD" id="cd00041">
    <property type="entry name" value="CUB"/>
    <property type="match status" value="2"/>
</dbReference>
<evidence type="ECO:0000259" key="16">
    <source>
        <dbReference type="PROSITE" id="PS51864"/>
    </source>
</evidence>
<keyword evidence="7" id="KW-0865">Zymogen</keyword>
<dbReference type="PROSITE" id="PS51864">
    <property type="entry name" value="ASTACIN"/>
    <property type="match status" value="1"/>
</dbReference>
<comment type="caution">
    <text evidence="17">The sequence shown here is derived from an EMBL/GenBank/DDBJ whole genome shotgun (WGS) entry which is preliminary data.</text>
</comment>
<evidence type="ECO:0000259" key="14">
    <source>
        <dbReference type="PROSITE" id="PS01180"/>
    </source>
</evidence>
<evidence type="ECO:0000256" key="13">
    <source>
        <dbReference type="SAM" id="MobiDB-lite"/>
    </source>
</evidence>
<feature type="domain" description="CUB" evidence="14">
    <location>
        <begin position="705"/>
        <end position="810"/>
    </location>
</feature>
<dbReference type="EMBL" id="VSWD01000011">
    <property type="protein sequence ID" value="KAK3087810.1"/>
    <property type="molecule type" value="Genomic_DNA"/>
</dbReference>
<dbReference type="InterPro" id="IPR000859">
    <property type="entry name" value="CUB_dom"/>
</dbReference>
<dbReference type="PRINTS" id="PR00480">
    <property type="entry name" value="ASTACIN"/>
</dbReference>
<keyword evidence="5 11" id="KW-0862">Zinc</keyword>
<dbReference type="EC" id="3.4.24.-" evidence="12"/>
<feature type="signal peptide" evidence="12">
    <location>
        <begin position="1"/>
        <end position="23"/>
    </location>
</feature>
<keyword evidence="8 10" id="KW-1015">Disulfide bond</keyword>
<dbReference type="Pfam" id="PF01400">
    <property type="entry name" value="Astacin"/>
    <property type="match status" value="1"/>
</dbReference>
<dbReference type="SUPFAM" id="SSF49854">
    <property type="entry name" value="Spermadhesin, CUB domain"/>
    <property type="match status" value="2"/>
</dbReference>
<dbReference type="Pfam" id="PF00431">
    <property type="entry name" value="CUB"/>
    <property type="match status" value="2"/>
</dbReference>
<keyword evidence="4 11" id="KW-0378">Hydrolase</keyword>
<keyword evidence="3 12" id="KW-0732">Signal</keyword>
<name>A0AA89BUF8_PINIB</name>
<dbReference type="InterPro" id="IPR036116">
    <property type="entry name" value="FN3_sf"/>
</dbReference>
<keyword evidence="9" id="KW-0325">Glycoprotein</keyword>
<keyword evidence="2 11" id="KW-0479">Metal-binding</keyword>
<evidence type="ECO:0000259" key="15">
    <source>
        <dbReference type="PROSITE" id="PS50853"/>
    </source>
</evidence>
<dbReference type="Gene3D" id="2.60.120.290">
    <property type="entry name" value="Spermadhesin, CUB domain"/>
    <property type="match status" value="2"/>
</dbReference>
<sequence length="1184" mass="132937">MGNYHLLLLVILYLINGMLEGEAKEVPAAGSDARSLMDIIVQSNKESGVLDSLIEGDIRPKPGHREKRNAIRITQWKWKDNKIPYVIDKTGISDYGYHLILTAIDEYNKVQSCVKWVPRTTDNDYVKIKDGYGCHSSIGRDGGPQDLVLGSTCYYKGVIMHELNHAVGFFHEQARYDRDKYVRVKWENIVDGKVDDFKKQMPNIMDTFDSPYDYGSIMHYGPKTFSKNGETVLEALYDDHKTMGQRVGFSDADIWKIEKLYDCKPGKSPLPVWMQLEQTTEAVPSTITSTTKLSSPLTSIHTTQSKPSASSTSPMPSSLTTASRVPIVTSQKSSTLSTGSPDTLSKTSTHTIKPTTPLIPSKSTPTTQSLTTSSMTSRHTLKPATKITTSTPVISTRQPCEEEKNLPNGIPGKVHNFQAVVIENTLRVFWEPPCTSVPLQGYELSYINGQSQSVVRIHPDRRTHYIYTASHPGSRYQMTITALSQYGRGQVSNTISTYSACGHDIVLTENGTVNAIKSPYFEKEVYEPDVACQWNIEAPEGQRLKISFETLNLAGTGGCDQDFLLINDKRYCNAVPSLGYIKTNGNKAKIVFLSQPGVSNKQGGFNISVAAVDYKPQAPVVINKPGFIALSWSPPEDVQGLDFRYVFKYRLLPDIQQEVIQLSPTLHQFGFPTVQHLGRQYEVQLSTIIGNKEGSSHTLIVRSVCGRNITVTSNGELHNPPSLGSYEPDVVCNWRLVPTGGKKLLLGFSDLDLEVTPNCVNDHVDVSGLGRFCSMSQVTRSLTTSSETTVQFKSDQSGERRGFLIQYQLTGIWSLSIFVIDGQHVIYVSEGIRNKVRALPFVAQACDHPRSPTDIQRGQVIGTLSSLKRCGGPVLGSCRQSAILKNALEQGGTLVRIETNVLAKLQLDNNGIETLDRKRSNTKIPVFVTAASANHFEEIQGLIQMIHEKVLTRYENVKFIIYDLGLQHRQAALIKKYCKCDFRVFPFHEYPEFFKVIPNMAWKPVIIQMVLMEYDFVTWMDASIRLFGTSLDQLFIDTRKTEIKILRGFGLIVRQTHLNTFNALGEEPCLYHRPELQTTWIIISRTNFTLSAIMRPWVSCALQFGCMAQENTMSHKKCSARNPANFLCHRFDQSPLSIILTRLFHDRLDQIYIRMGNKGAILRGDISNYLEMIDKKWHKYTYKV</sequence>
<evidence type="ECO:0000256" key="3">
    <source>
        <dbReference type="ARBA" id="ARBA00022729"/>
    </source>
</evidence>
<proteinExistence type="predicted"/>
<keyword evidence="6 11" id="KW-0482">Metalloprotease</keyword>
<keyword evidence="18" id="KW-1185">Reference proteome</keyword>
<feature type="active site" evidence="11">
    <location>
        <position position="162"/>
    </location>
</feature>
<feature type="binding site" evidence="11">
    <location>
        <position position="161"/>
    </location>
    <ligand>
        <name>Zn(2+)</name>
        <dbReference type="ChEBI" id="CHEBI:29105"/>
        <note>catalytic</note>
    </ligand>
</feature>
<dbReference type="PANTHER" id="PTHR10127">
    <property type="entry name" value="DISCOIDIN, CUB, EGF, LAMININ , AND ZINC METALLOPROTEASE DOMAIN CONTAINING"/>
    <property type="match status" value="1"/>
</dbReference>
<dbReference type="SMART" id="SM00042">
    <property type="entry name" value="CUB"/>
    <property type="match status" value="2"/>
</dbReference>
<feature type="binding site" evidence="11">
    <location>
        <position position="171"/>
    </location>
    <ligand>
        <name>Zn(2+)</name>
        <dbReference type="ChEBI" id="CHEBI:29105"/>
        <note>catalytic</note>
    </ligand>
</feature>
<dbReference type="SMART" id="SM00235">
    <property type="entry name" value="ZnMc"/>
    <property type="match status" value="1"/>
</dbReference>
<dbReference type="GO" id="GO:0004222">
    <property type="term" value="F:metalloendopeptidase activity"/>
    <property type="evidence" value="ECO:0007669"/>
    <property type="project" value="UniProtKB-UniRule"/>
</dbReference>
<dbReference type="InterPro" id="IPR003961">
    <property type="entry name" value="FN3_dom"/>
</dbReference>
<dbReference type="SMART" id="SM00060">
    <property type="entry name" value="FN3"/>
    <property type="match status" value="2"/>
</dbReference>
<dbReference type="AlphaFoldDB" id="A0AA89BUF8"/>
<dbReference type="InterPro" id="IPR024079">
    <property type="entry name" value="MetalloPept_cat_dom_sf"/>
</dbReference>
<dbReference type="SUPFAM" id="SSF55486">
    <property type="entry name" value="Metalloproteases ('zincins'), catalytic domain"/>
    <property type="match status" value="1"/>
</dbReference>
<evidence type="ECO:0000313" key="18">
    <source>
        <dbReference type="Proteomes" id="UP001186944"/>
    </source>
</evidence>
<dbReference type="CDD" id="cd00063">
    <property type="entry name" value="FN3"/>
    <property type="match status" value="2"/>
</dbReference>
<feature type="region of interest" description="Disordered" evidence="13">
    <location>
        <begin position="285"/>
        <end position="378"/>
    </location>
</feature>
<evidence type="ECO:0000313" key="17">
    <source>
        <dbReference type="EMBL" id="KAK3087810.1"/>
    </source>
</evidence>
<comment type="caution">
    <text evidence="10">Lacks conserved residue(s) required for the propagation of feature annotation.</text>
</comment>
<dbReference type="GO" id="GO:0008270">
    <property type="term" value="F:zinc ion binding"/>
    <property type="evidence" value="ECO:0007669"/>
    <property type="project" value="UniProtKB-UniRule"/>
</dbReference>
<organism evidence="17 18">
    <name type="scientific">Pinctada imbricata</name>
    <name type="common">Atlantic pearl-oyster</name>
    <name type="synonym">Pinctada martensii</name>
    <dbReference type="NCBI Taxonomy" id="66713"/>
    <lineage>
        <taxon>Eukaryota</taxon>
        <taxon>Metazoa</taxon>
        <taxon>Spiralia</taxon>
        <taxon>Lophotrochozoa</taxon>
        <taxon>Mollusca</taxon>
        <taxon>Bivalvia</taxon>
        <taxon>Autobranchia</taxon>
        <taxon>Pteriomorphia</taxon>
        <taxon>Pterioida</taxon>
        <taxon>Pterioidea</taxon>
        <taxon>Pteriidae</taxon>
        <taxon>Pinctada</taxon>
    </lineage>
</organism>
<dbReference type="Proteomes" id="UP001186944">
    <property type="component" value="Unassembled WGS sequence"/>
</dbReference>
<feature type="compositionally biased region" description="Polar residues" evidence="13">
    <location>
        <begin position="328"/>
        <end position="354"/>
    </location>
</feature>
<dbReference type="Pfam" id="PF00041">
    <property type="entry name" value="fn3"/>
    <property type="match status" value="1"/>
</dbReference>
<evidence type="ECO:0000256" key="6">
    <source>
        <dbReference type="ARBA" id="ARBA00023049"/>
    </source>
</evidence>
<dbReference type="SUPFAM" id="SSF49265">
    <property type="entry name" value="Fibronectin type III"/>
    <property type="match status" value="2"/>
</dbReference>
<dbReference type="Gene3D" id="3.40.390.10">
    <property type="entry name" value="Collagenase (Catalytic Domain)"/>
    <property type="match status" value="1"/>
</dbReference>